<reference evidence="2" key="1">
    <citation type="submission" date="2022-10" db="EMBL/GenBank/DDBJ databases">
        <title>Culturing micro-colonial fungi from biological soil crusts in the Mojave desert and describing Neophaeococcomyces mojavensis, and introducing the new genera and species Taxawa tesnikishii.</title>
        <authorList>
            <person name="Kurbessoian T."/>
            <person name="Stajich J.E."/>
        </authorList>
    </citation>
    <scope>NUCLEOTIDE SEQUENCE</scope>
    <source>
        <strain evidence="2">TK_41</strain>
    </source>
</reference>
<dbReference type="EMBL" id="JAPDRK010000003">
    <property type="protein sequence ID" value="KAJ9613930.1"/>
    <property type="molecule type" value="Genomic_DNA"/>
</dbReference>
<organism evidence="2 3">
    <name type="scientific">Cladophialophora chaetospira</name>
    <dbReference type="NCBI Taxonomy" id="386627"/>
    <lineage>
        <taxon>Eukaryota</taxon>
        <taxon>Fungi</taxon>
        <taxon>Dikarya</taxon>
        <taxon>Ascomycota</taxon>
        <taxon>Pezizomycotina</taxon>
        <taxon>Eurotiomycetes</taxon>
        <taxon>Chaetothyriomycetidae</taxon>
        <taxon>Chaetothyriales</taxon>
        <taxon>Herpotrichiellaceae</taxon>
        <taxon>Cladophialophora</taxon>
    </lineage>
</organism>
<proteinExistence type="predicted"/>
<dbReference type="InterPro" id="IPR052895">
    <property type="entry name" value="HetReg/Transcr_Mod"/>
</dbReference>
<accession>A0AA38XI58</accession>
<gene>
    <name evidence="2" type="ORF">H2200_002066</name>
</gene>
<feature type="domain" description="Heterokaryon incompatibility" evidence="1">
    <location>
        <begin position="50"/>
        <end position="200"/>
    </location>
</feature>
<dbReference type="InterPro" id="IPR010730">
    <property type="entry name" value="HET"/>
</dbReference>
<dbReference type="PANTHER" id="PTHR24148">
    <property type="entry name" value="ANKYRIN REPEAT DOMAIN-CONTAINING PROTEIN 39 HOMOLOG-RELATED"/>
    <property type="match status" value="1"/>
</dbReference>
<evidence type="ECO:0000313" key="2">
    <source>
        <dbReference type="EMBL" id="KAJ9613930.1"/>
    </source>
</evidence>
<dbReference type="AlphaFoldDB" id="A0AA38XI58"/>
<name>A0AA38XI58_9EURO</name>
<comment type="caution">
    <text evidence="2">The sequence shown here is derived from an EMBL/GenBank/DDBJ whole genome shotgun (WGS) entry which is preliminary data.</text>
</comment>
<dbReference type="Pfam" id="PF26639">
    <property type="entry name" value="Het-6_barrel"/>
    <property type="match status" value="1"/>
</dbReference>
<evidence type="ECO:0000313" key="3">
    <source>
        <dbReference type="Proteomes" id="UP001172673"/>
    </source>
</evidence>
<keyword evidence="3" id="KW-1185">Reference proteome</keyword>
<dbReference type="PANTHER" id="PTHR24148:SF64">
    <property type="entry name" value="HETEROKARYON INCOMPATIBILITY DOMAIN-CONTAINING PROTEIN"/>
    <property type="match status" value="1"/>
</dbReference>
<protein>
    <recommendedName>
        <fullName evidence="1">Heterokaryon incompatibility domain-containing protein</fullName>
    </recommendedName>
</protein>
<dbReference type="Pfam" id="PF06985">
    <property type="entry name" value="HET"/>
    <property type="match status" value="1"/>
</dbReference>
<evidence type="ECO:0000259" key="1">
    <source>
        <dbReference type="Pfam" id="PF06985"/>
    </source>
</evidence>
<dbReference type="Proteomes" id="UP001172673">
    <property type="component" value="Unassembled WGS sequence"/>
</dbReference>
<sequence length="644" mass="72765">MPKPHLAYHPLQKTKEIRLAKIRRKPDTATKESLPLVELFHVNLEDKPQYYALSYVCGIEIDEEPLVTNIGKARITKNLAGALRQLQVSYAEEDYFWVDALCIRQDDNAEKSQQITLMKNIFHMADSVVVWLGPDERAEGLDVFSVVEDVYGLILNTINSKLELVNTKSWLPPDDAEKKLKYLAPLFRNPYFNRSWTIQETGISKHSSMLWGNASSDFHKICLTAMMFLRYYKTQAETVGIRHELELITNLYTMYLPSPAPRTLHHVLHEARPHQATDPRDKVYAFISHPAALDVARSFPHGPRNLPKNDLDPNEVLNNNLARILSPQDPSSQISTQSHWARLYTTDLDHEPRPPSPDAFSAHRQLYATSDRLSNLRRYIEGKSFIQPDYDQYLVSVYEDVVRKAIERSNSLEILSFVQHHCPLPMTGPDFPSVRLHTITLTREDFVDPLRTSPVFSMSSHCQVDKDPIPDYPRIINPIMANPDRFQAYCKTWVAGDSDTAWSAHSVNADFLAYQLEFVLRNLELGKATEQNKQVGASLIERGASTGNANHFAECAATACAGRRFFITKAGFFGIGPSTMEQNDSVVVLLGLDVPIILREKSKVGHASDGYAVIGECYVEGIMCGETVQAWGGPDGELQNIKLR</sequence>